<evidence type="ECO:0000313" key="5">
    <source>
        <dbReference type="EMBL" id="CAB3244400.1"/>
    </source>
</evidence>
<evidence type="ECO:0000256" key="3">
    <source>
        <dbReference type="SAM" id="MobiDB-lite"/>
    </source>
</evidence>
<gene>
    <name evidence="5" type="primary">Fam192a</name>
</gene>
<dbReference type="EMBL" id="LR785028">
    <property type="protein sequence ID" value="CAB3244400.1"/>
    <property type="molecule type" value="mRNA"/>
</dbReference>
<sequence length="222" mass="25544">MNKFVSESEIAEKRRLRQEEWEKVRKAEDPVEAPEEVYDPRSLFDRLQEQKDKKQNEFEESIKFKNQFRGIDKTEADFLDMVSTQASLIEKQKKDEEKKELEEFRAAVRTVKKVEPNDNSDKMPKTESFVKKSTNKQLKLLQSGIKRKSTPLPEKNAKRTTNEKQTDNRNVTPVSNIGTDNEKKETTPTPPGKSNALLPGLSCYGSDGDSTNSEEELDDNKT</sequence>
<dbReference type="InterPro" id="IPR039845">
    <property type="entry name" value="FAM192A"/>
</dbReference>
<comment type="subcellular location">
    <subcellularLocation>
        <location evidence="1">Nucleus</location>
    </subcellularLocation>
</comment>
<dbReference type="GO" id="GO:0005634">
    <property type="term" value="C:nucleus"/>
    <property type="evidence" value="ECO:0007669"/>
    <property type="project" value="UniProtKB-SubCell"/>
</dbReference>
<feature type="compositionally biased region" description="Acidic residues" evidence="3">
    <location>
        <begin position="212"/>
        <end position="222"/>
    </location>
</feature>
<feature type="compositionally biased region" description="Polar residues" evidence="3">
    <location>
        <begin position="168"/>
        <end position="179"/>
    </location>
</feature>
<organism evidence="5">
    <name type="scientific">Phallusia mammillata</name>
    <dbReference type="NCBI Taxonomy" id="59560"/>
    <lineage>
        <taxon>Eukaryota</taxon>
        <taxon>Metazoa</taxon>
        <taxon>Chordata</taxon>
        <taxon>Tunicata</taxon>
        <taxon>Ascidiacea</taxon>
        <taxon>Phlebobranchia</taxon>
        <taxon>Ascidiidae</taxon>
        <taxon>Phallusia</taxon>
    </lineage>
</organism>
<proteinExistence type="evidence at transcript level"/>
<evidence type="ECO:0000256" key="2">
    <source>
        <dbReference type="ARBA" id="ARBA00023242"/>
    </source>
</evidence>
<feature type="domain" description="FAM192A/Fyv6 N-terminal" evidence="4">
    <location>
        <begin position="4"/>
        <end position="105"/>
    </location>
</feature>
<dbReference type="AlphaFoldDB" id="A0A6F9DCZ8"/>
<keyword evidence="2" id="KW-0539">Nucleus</keyword>
<protein>
    <submittedName>
        <fullName evidence="5">Protein FAM192A-like</fullName>
    </submittedName>
</protein>
<name>A0A6F9DCZ8_9ASCI</name>
<dbReference type="Pfam" id="PF10187">
    <property type="entry name" value="FAM192A_Fyv6_N"/>
    <property type="match status" value="1"/>
</dbReference>
<feature type="compositionally biased region" description="Basic and acidic residues" evidence="3">
    <location>
        <begin position="155"/>
        <end position="167"/>
    </location>
</feature>
<accession>A0A6F9DCZ8</accession>
<dbReference type="PANTHER" id="PTHR13495:SF0">
    <property type="entry name" value="PSME3-INTERACTING PROTEIN"/>
    <property type="match status" value="1"/>
</dbReference>
<feature type="region of interest" description="Disordered" evidence="3">
    <location>
        <begin position="112"/>
        <end position="222"/>
    </location>
</feature>
<dbReference type="InterPro" id="IPR019331">
    <property type="entry name" value="FAM192A/Fyv6_N"/>
</dbReference>
<feature type="compositionally biased region" description="Basic and acidic residues" evidence="3">
    <location>
        <begin position="112"/>
        <end position="130"/>
    </location>
</feature>
<dbReference type="PANTHER" id="PTHR13495">
    <property type="entry name" value="NEFA-INTERACTING NUCLEAR PROTEIN NIP30"/>
    <property type="match status" value="1"/>
</dbReference>
<evidence type="ECO:0000256" key="1">
    <source>
        <dbReference type="ARBA" id="ARBA00004123"/>
    </source>
</evidence>
<reference evidence="5" key="1">
    <citation type="submission" date="2020-04" db="EMBL/GenBank/DDBJ databases">
        <authorList>
            <person name="Neveu A P."/>
        </authorList>
    </citation>
    <scope>NUCLEOTIDE SEQUENCE</scope>
    <source>
        <tissue evidence="5">Whole embryo</tissue>
    </source>
</reference>
<evidence type="ECO:0000259" key="4">
    <source>
        <dbReference type="Pfam" id="PF10187"/>
    </source>
</evidence>